<protein>
    <submittedName>
        <fullName evidence="1">Uncharacterized protein</fullName>
    </submittedName>
</protein>
<evidence type="ECO:0000313" key="1">
    <source>
        <dbReference type="EMBL" id="XCD07583.1"/>
    </source>
</evidence>
<name>A0AAU8B8M5_9CAUD</name>
<organism evidence="1">
    <name type="scientific">Dulem virus 33</name>
    <dbReference type="NCBI Taxonomy" id="3145751"/>
    <lineage>
        <taxon>Viruses</taxon>
        <taxon>Duplodnaviria</taxon>
        <taxon>Heunggongvirae</taxon>
        <taxon>Uroviricota</taxon>
        <taxon>Caudoviricetes</taxon>
    </lineage>
</organism>
<sequence>MFKEYNNPAWEPCFEEIAPILAKFYFSTRIGFIRRILAGMIFKKLRWLEEQNY</sequence>
<dbReference type="EMBL" id="PP511792">
    <property type="protein sequence ID" value="XCD07583.1"/>
    <property type="molecule type" value="Genomic_DNA"/>
</dbReference>
<proteinExistence type="predicted"/>
<reference evidence="1" key="1">
    <citation type="submission" date="2024-03" db="EMBL/GenBank/DDBJ databases">
        <title>Diverse circular DNA viruses in blood, oral, and fecal samples of captive lemurs.</title>
        <authorList>
            <person name="Paietta E.N."/>
            <person name="Kraberger S."/>
            <person name="Lund M.C."/>
            <person name="Custer J.M."/>
            <person name="Vargas K.M."/>
            <person name="Ehmke E.E."/>
            <person name="Yoder A.D."/>
            <person name="Varsani A."/>
        </authorList>
    </citation>
    <scope>NUCLEOTIDE SEQUENCE</scope>
    <source>
        <strain evidence="1">Duke_28FS_2</strain>
    </source>
</reference>
<accession>A0AAU8B8M5</accession>